<evidence type="ECO:0000313" key="10">
    <source>
        <dbReference type="Proteomes" id="UP000263094"/>
    </source>
</evidence>
<dbReference type="PANTHER" id="PTHR46696:SF1">
    <property type="entry name" value="CYTOCHROME P450 YJIB-RELATED"/>
    <property type="match status" value="1"/>
</dbReference>
<keyword evidence="10" id="KW-1185">Reference proteome</keyword>
<name>A0A372MB37_9ACTN</name>
<keyword evidence="5 7" id="KW-0408">Iron</keyword>
<dbReference type="InterPro" id="IPR001128">
    <property type="entry name" value="Cyt_P450"/>
</dbReference>
<dbReference type="InterPro" id="IPR002397">
    <property type="entry name" value="Cyt_P450_B"/>
</dbReference>
<dbReference type="Proteomes" id="UP000263094">
    <property type="component" value="Unassembled WGS sequence"/>
</dbReference>
<evidence type="ECO:0000256" key="4">
    <source>
        <dbReference type="ARBA" id="ARBA00023002"/>
    </source>
</evidence>
<dbReference type="GO" id="GO:0005506">
    <property type="term" value="F:iron ion binding"/>
    <property type="evidence" value="ECO:0007669"/>
    <property type="project" value="InterPro"/>
</dbReference>
<comment type="similarity">
    <text evidence="1 7">Belongs to the cytochrome P450 family.</text>
</comment>
<dbReference type="GO" id="GO:0016705">
    <property type="term" value="F:oxidoreductase activity, acting on paired donors, with incorporation or reduction of molecular oxygen"/>
    <property type="evidence" value="ECO:0007669"/>
    <property type="project" value="InterPro"/>
</dbReference>
<evidence type="ECO:0000256" key="1">
    <source>
        <dbReference type="ARBA" id="ARBA00010617"/>
    </source>
</evidence>
<protein>
    <submittedName>
        <fullName evidence="9">Cytochrome P450</fullName>
    </submittedName>
</protein>
<evidence type="ECO:0000256" key="7">
    <source>
        <dbReference type="RuleBase" id="RU000461"/>
    </source>
</evidence>
<dbReference type="AlphaFoldDB" id="A0A372MB37"/>
<dbReference type="Gene3D" id="1.10.630.10">
    <property type="entry name" value="Cytochrome P450"/>
    <property type="match status" value="1"/>
</dbReference>
<dbReference type="PROSITE" id="PS00086">
    <property type="entry name" value="CYTOCHROME_P450"/>
    <property type="match status" value="1"/>
</dbReference>
<dbReference type="SUPFAM" id="SSF48264">
    <property type="entry name" value="Cytochrome P450"/>
    <property type="match status" value="1"/>
</dbReference>
<dbReference type="PRINTS" id="PR00359">
    <property type="entry name" value="BP450"/>
</dbReference>
<feature type="region of interest" description="Disordered" evidence="8">
    <location>
        <begin position="1"/>
        <end position="25"/>
    </location>
</feature>
<dbReference type="InterPro" id="IPR036396">
    <property type="entry name" value="Cyt_P450_sf"/>
</dbReference>
<gene>
    <name evidence="9" type="ORF">DY218_03360</name>
</gene>
<keyword evidence="4 7" id="KW-0560">Oxidoreductase</keyword>
<organism evidence="9 10">
    <name type="scientific">Streptomyces triticagri</name>
    <dbReference type="NCBI Taxonomy" id="2293568"/>
    <lineage>
        <taxon>Bacteria</taxon>
        <taxon>Bacillati</taxon>
        <taxon>Actinomycetota</taxon>
        <taxon>Actinomycetes</taxon>
        <taxon>Kitasatosporales</taxon>
        <taxon>Streptomycetaceae</taxon>
        <taxon>Streptomyces</taxon>
    </lineage>
</organism>
<evidence type="ECO:0000256" key="3">
    <source>
        <dbReference type="ARBA" id="ARBA00022723"/>
    </source>
</evidence>
<keyword evidence="3 7" id="KW-0479">Metal-binding</keyword>
<evidence type="ECO:0000256" key="8">
    <source>
        <dbReference type="SAM" id="MobiDB-lite"/>
    </source>
</evidence>
<proteinExistence type="inferred from homology"/>
<keyword evidence="6 7" id="KW-0503">Monooxygenase</keyword>
<evidence type="ECO:0000313" key="9">
    <source>
        <dbReference type="EMBL" id="RFU88164.1"/>
    </source>
</evidence>
<dbReference type="CDD" id="cd11031">
    <property type="entry name" value="Cyp158A-like"/>
    <property type="match status" value="1"/>
</dbReference>
<keyword evidence="2 7" id="KW-0349">Heme</keyword>
<accession>A0A372MB37</accession>
<evidence type="ECO:0000256" key="5">
    <source>
        <dbReference type="ARBA" id="ARBA00023004"/>
    </source>
</evidence>
<dbReference type="Pfam" id="PF00067">
    <property type="entry name" value="p450"/>
    <property type="match status" value="1"/>
</dbReference>
<comment type="caution">
    <text evidence="9">The sequence shown here is derived from an EMBL/GenBank/DDBJ whole genome shotgun (WGS) entry which is preliminary data.</text>
</comment>
<dbReference type="InterPro" id="IPR017972">
    <property type="entry name" value="Cyt_P450_CS"/>
</dbReference>
<dbReference type="PANTHER" id="PTHR46696">
    <property type="entry name" value="P450, PUTATIVE (EUROFUNG)-RELATED"/>
    <property type="match status" value="1"/>
</dbReference>
<evidence type="ECO:0000256" key="6">
    <source>
        <dbReference type="ARBA" id="ARBA00023033"/>
    </source>
</evidence>
<dbReference type="EMBL" id="QUAK01000016">
    <property type="protein sequence ID" value="RFU88164.1"/>
    <property type="molecule type" value="Genomic_DNA"/>
</dbReference>
<dbReference type="OrthoDB" id="141712at2"/>
<evidence type="ECO:0000256" key="2">
    <source>
        <dbReference type="ARBA" id="ARBA00022617"/>
    </source>
</evidence>
<dbReference type="FunFam" id="1.10.630.10:FF:000018">
    <property type="entry name" value="Cytochrome P450 monooxygenase"/>
    <property type="match status" value="1"/>
</dbReference>
<dbReference type="GO" id="GO:0020037">
    <property type="term" value="F:heme binding"/>
    <property type="evidence" value="ECO:0007669"/>
    <property type="project" value="InterPro"/>
</dbReference>
<dbReference type="GO" id="GO:0004497">
    <property type="term" value="F:monooxygenase activity"/>
    <property type="evidence" value="ECO:0007669"/>
    <property type="project" value="UniProtKB-KW"/>
</dbReference>
<dbReference type="RefSeq" id="WP_128554378.1">
    <property type="nucleotide sequence ID" value="NZ_QUAK01000016.1"/>
</dbReference>
<sequence length="439" mass="47528">MSSETTTGTAGARTRTPDLASAAPGCPVAGTGTAVDAGLPPLRHWPAIDLDGVDFDPVLAELMAEGPVTRIRLPHGTGWAWMVSRYEDVRMVTGDSRFSRAAVMERDVTRLAPHFIPSKDAVGLQDPPHHTTLRRAVAPAFTGRGVERLRSRAQDMLGELVDSMLRDGPPLDLTERLLAPFPLAVVCELMGIPEHERPQMHEWTSLILSSSAGADRSEQAKGAMCGYFRERLRAGGKQDGEDGEDGEDVVSLLAAAVAAGDVTEAEAVGLALLIQIGGEAVTNNTGNMAYILLTRPDLLARLREEPEVRPRAIDELLRYIPHRNSVGLSRIAMEDVTVAGVRIRAGDPVYVSYLAANRDPDVFPDPDRIDFDRDPNPHVSFGHGPHYCIGGLLARLESELVVDALADRFPGLRLAVPVDQLRWRPGALIRGPEGMPVAW</sequence>
<feature type="compositionally biased region" description="Low complexity" evidence="8">
    <location>
        <begin position="1"/>
        <end position="14"/>
    </location>
</feature>
<reference evidence="9 10" key="1">
    <citation type="submission" date="2018-08" db="EMBL/GenBank/DDBJ databases">
        <title>Isolation, diversity and antifungal activity of Actinobacteria from wheat.</title>
        <authorList>
            <person name="Han C."/>
        </authorList>
    </citation>
    <scope>NUCLEOTIDE SEQUENCE [LARGE SCALE GENOMIC DNA]</scope>
    <source>
        <strain evidence="9 10">NEAU-YY421</strain>
    </source>
</reference>